<feature type="binding site" description="M2 metal binding site" evidence="13">
    <location>
        <position position="199"/>
    </location>
    <ligand>
        <name>Fe(2+)</name>
        <dbReference type="ChEBI" id="CHEBI:29033"/>
    </ligand>
</feature>
<keyword evidence="9 13" id="KW-1133">Transmembrane helix</keyword>
<keyword evidence="12 13" id="KW-0472">Membrane</keyword>
<evidence type="ECO:0000313" key="15">
    <source>
        <dbReference type="Proteomes" id="UP000002068"/>
    </source>
</evidence>
<dbReference type="EMBL" id="FN538970">
    <property type="protein sequence ID" value="CBA61838.1"/>
    <property type="molecule type" value="Genomic_DNA"/>
</dbReference>
<dbReference type="Proteomes" id="UP000002068">
    <property type="component" value="Chromosome"/>
</dbReference>
<evidence type="ECO:0000256" key="6">
    <source>
        <dbReference type="ARBA" id="ARBA00022723"/>
    </source>
</evidence>
<evidence type="ECO:0000256" key="8">
    <source>
        <dbReference type="ARBA" id="ARBA00022906"/>
    </source>
</evidence>
<gene>
    <name evidence="13 14" type="primary">zupT</name>
    <name evidence="14" type="ordered locus">CD196_0968</name>
</gene>
<feature type="binding site" description="M2 metal binding site" evidence="13">
    <location>
        <position position="138"/>
    </location>
    <ligand>
        <name>Fe(2+)</name>
        <dbReference type="ChEBI" id="CHEBI:29033"/>
    </ligand>
</feature>
<feature type="transmembrane region" description="Helical" evidence="13">
    <location>
        <begin position="250"/>
        <end position="269"/>
    </location>
</feature>
<comment type="subcellular location">
    <subcellularLocation>
        <location evidence="1 13">Cell membrane</location>
        <topology evidence="1 13">Multi-pass membrane protein</topology>
    </subcellularLocation>
</comment>
<feature type="transmembrane region" description="Helical" evidence="13">
    <location>
        <begin position="6"/>
        <end position="31"/>
    </location>
</feature>
<dbReference type="Pfam" id="PF02535">
    <property type="entry name" value="Zip"/>
    <property type="match status" value="1"/>
</dbReference>
<evidence type="ECO:0000313" key="14">
    <source>
        <dbReference type="EMBL" id="CBA61838.1"/>
    </source>
</evidence>
<feature type="transmembrane region" description="Helical" evidence="13">
    <location>
        <begin position="122"/>
        <end position="140"/>
    </location>
</feature>
<name>A0A0H3N0P7_CLODC</name>
<feature type="binding site" description="M2 metal binding site" evidence="13">
    <location>
        <position position="170"/>
    </location>
    <ligand>
        <name>Fe(2+)</name>
        <dbReference type="ChEBI" id="CHEBI:29033"/>
    </ligand>
</feature>
<feature type="transmembrane region" description="Helical" evidence="13">
    <location>
        <begin position="76"/>
        <end position="97"/>
    </location>
</feature>
<accession>A0A0H3N0P7</accession>
<evidence type="ECO:0000256" key="12">
    <source>
        <dbReference type="ARBA" id="ARBA00023136"/>
    </source>
</evidence>
<dbReference type="KEGG" id="cdc:CD196_0968"/>
<keyword evidence="3 13" id="KW-0813">Transport</keyword>
<dbReference type="HOGENOM" id="CLU_015114_1_3_9"/>
<keyword evidence="11 13" id="KW-0406">Ion transport</keyword>
<dbReference type="HAMAP" id="MF_00548">
    <property type="entry name" value="ZupT"/>
    <property type="match status" value="1"/>
</dbReference>
<keyword evidence="5 13" id="KW-0812">Transmembrane</keyword>
<dbReference type="PANTHER" id="PTHR11040">
    <property type="entry name" value="ZINC/IRON TRANSPORTER"/>
    <property type="match status" value="1"/>
</dbReference>
<dbReference type="GO" id="GO:0005385">
    <property type="term" value="F:zinc ion transmembrane transporter activity"/>
    <property type="evidence" value="ECO:0007669"/>
    <property type="project" value="UniProtKB-UniRule"/>
</dbReference>
<dbReference type="AlphaFoldDB" id="A0A0H3N0P7"/>
<dbReference type="InterPro" id="IPR003689">
    <property type="entry name" value="ZIP"/>
</dbReference>
<protein>
    <recommendedName>
        <fullName evidence="13">Zinc transporter ZupT</fullName>
    </recommendedName>
</protein>
<evidence type="ECO:0000256" key="3">
    <source>
        <dbReference type="ARBA" id="ARBA00022448"/>
    </source>
</evidence>
<feature type="binding site" description="M1 metal binding site" evidence="13">
    <location>
        <position position="141"/>
    </location>
    <ligand>
        <name>Zn(2+)</name>
        <dbReference type="ChEBI" id="CHEBI:29105"/>
    </ligand>
</feature>
<evidence type="ECO:0000256" key="11">
    <source>
        <dbReference type="ARBA" id="ARBA00023065"/>
    </source>
</evidence>
<keyword evidence="7 13" id="KW-0862">Zinc</keyword>
<dbReference type="GO" id="GO:0046872">
    <property type="term" value="F:metal ion binding"/>
    <property type="evidence" value="ECO:0007669"/>
    <property type="project" value="UniProtKB-KW"/>
</dbReference>
<comment type="catalytic activity">
    <reaction evidence="13">
        <text>Zn(2+)(in) = Zn(2+)(out)</text>
        <dbReference type="Rhea" id="RHEA:29351"/>
        <dbReference type="ChEBI" id="CHEBI:29105"/>
    </reaction>
</comment>
<feature type="binding site" description="M1 metal binding site" evidence="13">
    <location>
        <position position="166"/>
    </location>
    <ligand>
        <name>Zn(2+)</name>
        <dbReference type="ChEBI" id="CHEBI:29105"/>
    </ligand>
</feature>
<dbReference type="NCBIfam" id="NF003243">
    <property type="entry name" value="PRK04201.1"/>
    <property type="match status" value="1"/>
</dbReference>
<evidence type="ECO:0000256" key="10">
    <source>
        <dbReference type="ARBA" id="ARBA00023004"/>
    </source>
</evidence>
<keyword evidence="6" id="KW-0479">Metal-binding</keyword>
<keyword evidence="4 13" id="KW-1003">Cell membrane</keyword>
<feature type="binding site" description="M2 metal binding site" evidence="13">
    <location>
        <position position="167"/>
    </location>
    <ligand>
        <name>Fe(2+)</name>
        <dbReference type="ChEBI" id="CHEBI:29033"/>
    </ligand>
</feature>
<feature type="binding site" description="M1 metal binding site" evidence="13">
    <location>
        <position position="170"/>
    </location>
    <ligand>
        <name>Zn(2+)</name>
        <dbReference type="ChEBI" id="CHEBI:29105"/>
    </ligand>
</feature>
<evidence type="ECO:0000256" key="2">
    <source>
        <dbReference type="ARBA" id="ARBA00009703"/>
    </source>
</evidence>
<proteinExistence type="inferred from homology"/>
<dbReference type="GO" id="GO:0005886">
    <property type="term" value="C:plasma membrane"/>
    <property type="evidence" value="ECO:0007669"/>
    <property type="project" value="UniProtKB-SubCell"/>
</dbReference>
<evidence type="ECO:0000256" key="4">
    <source>
        <dbReference type="ARBA" id="ARBA00022475"/>
    </source>
</evidence>
<organism evidence="14 15">
    <name type="scientific">Clostridioides difficile (strain CD196)</name>
    <name type="common">Peptoclostridium difficile</name>
    <dbReference type="NCBI Taxonomy" id="645462"/>
    <lineage>
        <taxon>Bacteria</taxon>
        <taxon>Bacillati</taxon>
        <taxon>Bacillota</taxon>
        <taxon>Clostridia</taxon>
        <taxon>Peptostreptococcales</taxon>
        <taxon>Peptostreptococcaceae</taxon>
        <taxon>Clostridioides</taxon>
    </lineage>
</organism>
<keyword evidence="8 13" id="KW-0864">Zinc transport</keyword>
<evidence type="ECO:0000256" key="9">
    <source>
        <dbReference type="ARBA" id="ARBA00022989"/>
    </source>
</evidence>
<evidence type="ECO:0000256" key="13">
    <source>
        <dbReference type="HAMAP-Rule" id="MF_00548"/>
    </source>
</evidence>
<evidence type="ECO:0000256" key="1">
    <source>
        <dbReference type="ARBA" id="ARBA00004651"/>
    </source>
</evidence>
<evidence type="ECO:0000256" key="5">
    <source>
        <dbReference type="ARBA" id="ARBA00022692"/>
    </source>
</evidence>
<feature type="transmembrane region" description="Helical" evidence="13">
    <location>
        <begin position="188"/>
        <end position="210"/>
    </location>
</feature>
<comment type="function">
    <text evidence="13">Mediates zinc uptake. May also transport other divalent cations.</text>
</comment>
<feature type="binding site" description="M2 metal binding site" evidence="13">
    <location>
        <position position="141"/>
    </location>
    <ligand>
        <name>Fe(2+)</name>
        <dbReference type="ChEBI" id="CHEBI:29033"/>
    </ligand>
</feature>
<keyword evidence="10" id="KW-0408">Iron</keyword>
<feature type="transmembrane region" description="Helical" evidence="13">
    <location>
        <begin position="38"/>
        <end position="56"/>
    </location>
</feature>
<dbReference type="PANTHER" id="PTHR11040:SF205">
    <property type="entry name" value="ZINC TRANSPORTER ZUPT"/>
    <property type="match status" value="1"/>
</dbReference>
<comment type="similarity">
    <text evidence="2 13">Belongs to the ZIP transporter (TC 2.A.5) family. ZupT subfamily.</text>
</comment>
<evidence type="ECO:0000256" key="7">
    <source>
        <dbReference type="ARBA" id="ARBA00022833"/>
    </source>
</evidence>
<dbReference type="InterPro" id="IPR023498">
    <property type="entry name" value="Zn_transptr_ZupT"/>
</dbReference>
<feature type="transmembrane region" description="Helical" evidence="13">
    <location>
        <begin position="217"/>
        <end position="235"/>
    </location>
</feature>
<sequence length="270" mass="29341">MIYLNNVIFAFLITLLAGLSTGIGSCIAFFAKKTNTKFLSISLGFSAGVMIYVSMIEIFPKAQDALTKSMGEKLGSWSTVIAFFIGMAIIAVIDKLIPQEENPHEIKKMENIEEKNIKKNKSLLRTGIFTAMAIAIHNFPEGLATFISALDDVTIAIPIAIAIAIHNIPEGISVSVPVYYATGDKKKAFYYSFLSGMSEPLGAIIGYVLLRNFLNDITLGIVFAIVGGIMVFISLDELLPSAREYGEHHLSIYGLIAGMGVMAISLLLFK</sequence>
<reference evidence="14 15" key="1">
    <citation type="journal article" date="2009" name="Genome Biol.">
        <title>Comparative genome and phenotypic analysis of Clostridium difficile 027 strains provides insight into the evolution of a hypervirulent bacterium.</title>
        <authorList>
            <person name="Stabler R.A."/>
            <person name="He M."/>
            <person name="Dawson L."/>
            <person name="Martin M."/>
            <person name="Valiente E."/>
            <person name="Corton C."/>
            <person name="Lawley T.D."/>
            <person name="Sebaihia M."/>
            <person name="Quail M.A."/>
            <person name="Rose G."/>
            <person name="Gerding D.N."/>
            <person name="Gibert M."/>
            <person name="Popoff M.R."/>
            <person name="Parkhill J."/>
            <person name="Dougan G."/>
            <person name="Wren B.W."/>
        </authorList>
    </citation>
    <scope>NUCLEOTIDE SEQUENCE [LARGE SCALE GENOMIC DNA]</scope>
    <source>
        <strain evidence="14 15">CD196</strain>
    </source>
</reference>